<evidence type="ECO:0000256" key="4">
    <source>
        <dbReference type="ARBA" id="ARBA00023015"/>
    </source>
</evidence>
<proteinExistence type="inferred from homology"/>
<dbReference type="GO" id="GO:0008270">
    <property type="term" value="F:zinc ion binding"/>
    <property type="evidence" value="ECO:0007669"/>
    <property type="project" value="TreeGrafter"/>
</dbReference>
<feature type="binding site" evidence="7">
    <location>
        <position position="136"/>
    </location>
    <ligand>
        <name>Zn(2+)</name>
        <dbReference type="ChEBI" id="CHEBI:29105"/>
    </ligand>
</feature>
<dbReference type="PANTHER" id="PTHR33202:SF7">
    <property type="entry name" value="FERRIC UPTAKE REGULATION PROTEIN"/>
    <property type="match status" value="1"/>
</dbReference>
<dbReference type="InterPro" id="IPR002481">
    <property type="entry name" value="FUR"/>
</dbReference>
<comment type="caution">
    <text evidence="8">The sequence shown here is derived from an EMBL/GenBank/DDBJ whole genome shotgun (WGS) entry which is preliminary data.</text>
</comment>
<dbReference type="GO" id="GO:0045892">
    <property type="term" value="P:negative regulation of DNA-templated transcription"/>
    <property type="evidence" value="ECO:0007669"/>
    <property type="project" value="TreeGrafter"/>
</dbReference>
<sequence>MNEPMDMEAVLERLKEKGLRLTPQRVEVITLLYQLSHPTAEQVYSLMSKKFPYVSQTTVYSTLKMLKDLGLVNELTYGDRSSHFELTQEEHAHFNCKSCGEIYDVDVKDAHQLQYMLHAEQGYQVDFVRLEFYGTCPACAAGGKSEADAGRTKQ</sequence>
<keyword evidence="3 7" id="KW-0862">Zinc</keyword>
<comment type="cofactor">
    <cofactor evidence="7">
        <name>Zn(2+)</name>
        <dbReference type="ChEBI" id="CHEBI:29105"/>
    </cofactor>
    <text evidence="7">Binds 1 zinc ion per subunit.</text>
</comment>
<dbReference type="Gene3D" id="3.30.1490.190">
    <property type="match status" value="1"/>
</dbReference>
<gene>
    <name evidence="8" type="ORF">BCM02_111322</name>
</gene>
<reference evidence="8 9" key="1">
    <citation type="submission" date="2019-07" db="EMBL/GenBank/DDBJ databases">
        <title>Genomic Encyclopedia of Type Strains, Phase III (KMG-III): the genomes of soil and plant-associated and newly described type strains.</title>
        <authorList>
            <person name="Whitman W."/>
        </authorList>
    </citation>
    <scope>NUCLEOTIDE SEQUENCE [LARGE SCALE GENOMIC DNA]</scope>
    <source>
        <strain evidence="8 9">BL24</strain>
    </source>
</reference>
<feature type="binding site" evidence="7">
    <location>
        <position position="96"/>
    </location>
    <ligand>
        <name>Zn(2+)</name>
        <dbReference type="ChEBI" id="CHEBI:29105"/>
    </ligand>
</feature>
<evidence type="ECO:0000256" key="3">
    <source>
        <dbReference type="ARBA" id="ARBA00022833"/>
    </source>
</evidence>
<dbReference type="Pfam" id="PF01475">
    <property type="entry name" value="FUR"/>
    <property type="match status" value="1"/>
</dbReference>
<keyword evidence="6" id="KW-0804">Transcription</keyword>
<dbReference type="Proteomes" id="UP000323257">
    <property type="component" value="Unassembled WGS sequence"/>
</dbReference>
<dbReference type="InterPro" id="IPR036390">
    <property type="entry name" value="WH_DNA-bd_sf"/>
</dbReference>
<feature type="binding site" evidence="7">
    <location>
        <position position="99"/>
    </location>
    <ligand>
        <name>Zn(2+)</name>
        <dbReference type="ChEBI" id="CHEBI:29105"/>
    </ligand>
</feature>
<name>A0A5S5BV22_9BACL</name>
<dbReference type="GO" id="GO:0003700">
    <property type="term" value="F:DNA-binding transcription factor activity"/>
    <property type="evidence" value="ECO:0007669"/>
    <property type="project" value="InterPro"/>
</dbReference>
<dbReference type="RefSeq" id="WP_187434439.1">
    <property type="nucleotide sequence ID" value="NZ_VNHS01000011.1"/>
</dbReference>
<evidence type="ECO:0000256" key="1">
    <source>
        <dbReference type="ARBA" id="ARBA00007957"/>
    </source>
</evidence>
<dbReference type="SUPFAM" id="SSF46785">
    <property type="entry name" value="Winged helix' DNA-binding domain"/>
    <property type="match status" value="1"/>
</dbReference>
<dbReference type="GO" id="GO:1900376">
    <property type="term" value="P:regulation of secondary metabolite biosynthetic process"/>
    <property type="evidence" value="ECO:0007669"/>
    <property type="project" value="TreeGrafter"/>
</dbReference>
<protein>
    <submittedName>
        <fullName evidence="8">Fur family peroxide stress response transcriptional regulator</fullName>
    </submittedName>
</protein>
<organism evidence="8 9">
    <name type="scientific">Paenibacillus methanolicus</name>
    <dbReference type="NCBI Taxonomy" id="582686"/>
    <lineage>
        <taxon>Bacteria</taxon>
        <taxon>Bacillati</taxon>
        <taxon>Bacillota</taxon>
        <taxon>Bacilli</taxon>
        <taxon>Bacillales</taxon>
        <taxon>Paenibacillaceae</taxon>
        <taxon>Paenibacillus</taxon>
    </lineage>
</organism>
<dbReference type="Gene3D" id="1.10.10.10">
    <property type="entry name" value="Winged helix-like DNA-binding domain superfamily/Winged helix DNA-binding domain"/>
    <property type="match status" value="1"/>
</dbReference>
<dbReference type="GO" id="GO:0000976">
    <property type="term" value="F:transcription cis-regulatory region binding"/>
    <property type="evidence" value="ECO:0007669"/>
    <property type="project" value="TreeGrafter"/>
</dbReference>
<evidence type="ECO:0000313" key="8">
    <source>
        <dbReference type="EMBL" id="TYP70814.1"/>
    </source>
</evidence>
<evidence type="ECO:0000256" key="6">
    <source>
        <dbReference type="ARBA" id="ARBA00023163"/>
    </source>
</evidence>
<keyword evidence="9" id="KW-1185">Reference proteome</keyword>
<accession>A0A5S5BV22</accession>
<evidence type="ECO:0000256" key="5">
    <source>
        <dbReference type="ARBA" id="ARBA00023125"/>
    </source>
</evidence>
<keyword evidence="4" id="KW-0805">Transcription regulation</keyword>
<dbReference type="EMBL" id="VNHS01000011">
    <property type="protein sequence ID" value="TYP70814.1"/>
    <property type="molecule type" value="Genomic_DNA"/>
</dbReference>
<evidence type="ECO:0000256" key="7">
    <source>
        <dbReference type="PIRSR" id="PIRSR602481-1"/>
    </source>
</evidence>
<dbReference type="CDD" id="cd07153">
    <property type="entry name" value="Fur_like"/>
    <property type="match status" value="1"/>
</dbReference>
<keyword evidence="7" id="KW-0479">Metal-binding</keyword>
<dbReference type="AlphaFoldDB" id="A0A5S5BV22"/>
<dbReference type="InterPro" id="IPR036388">
    <property type="entry name" value="WH-like_DNA-bd_sf"/>
</dbReference>
<keyword evidence="2" id="KW-0678">Repressor</keyword>
<evidence type="ECO:0000313" key="9">
    <source>
        <dbReference type="Proteomes" id="UP000323257"/>
    </source>
</evidence>
<dbReference type="PANTHER" id="PTHR33202">
    <property type="entry name" value="ZINC UPTAKE REGULATION PROTEIN"/>
    <property type="match status" value="1"/>
</dbReference>
<dbReference type="InterPro" id="IPR043135">
    <property type="entry name" value="Fur_C"/>
</dbReference>
<comment type="similarity">
    <text evidence="1">Belongs to the Fur family.</text>
</comment>
<feature type="binding site" evidence="7">
    <location>
        <position position="139"/>
    </location>
    <ligand>
        <name>Zn(2+)</name>
        <dbReference type="ChEBI" id="CHEBI:29105"/>
    </ligand>
</feature>
<evidence type="ECO:0000256" key="2">
    <source>
        <dbReference type="ARBA" id="ARBA00022491"/>
    </source>
</evidence>
<keyword evidence="5" id="KW-0238">DNA-binding</keyword>